<dbReference type="EnsemblMetazoa" id="XM_021043623.2">
    <property type="protein sequence ID" value="XP_020899282.1"/>
    <property type="gene ID" value="LOC110237994"/>
</dbReference>
<protein>
    <recommendedName>
        <fullName evidence="5">Exocyst complex component Sec8</fullName>
    </recommendedName>
</protein>
<dbReference type="RefSeq" id="XP_020899282.1">
    <property type="nucleotide sequence ID" value="XM_021043623.2"/>
</dbReference>
<comment type="similarity">
    <text evidence="1 5">Belongs to the SEC8 family.</text>
</comment>
<evidence type="ECO:0000313" key="11">
    <source>
        <dbReference type="Proteomes" id="UP000887567"/>
    </source>
</evidence>
<evidence type="ECO:0000256" key="5">
    <source>
        <dbReference type="RuleBase" id="RU367079"/>
    </source>
</evidence>
<reference evidence="10" key="1">
    <citation type="submission" date="2022-11" db="UniProtKB">
        <authorList>
            <consortium name="EnsemblMetazoa"/>
        </authorList>
    </citation>
    <scope>IDENTIFICATION</scope>
</reference>
<dbReference type="GO" id="GO:0006612">
    <property type="term" value="P:protein targeting to membrane"/>
    <property type="evidence" value="ECO:0007669"/>
    <property type="project" value="UniProtKB-UniRule"/>
</dbReference>
<comment type="function">
    <text evidence="5">Component of the exocyst complex involved in the docking of exocytic vesicles with fusion sites on the plasma membrane.</text>
</comment>
<dbReference type="OMA" id="HMEVRCR"/>
<dbReference type="GO" id="GO:0090522">
    <property type="term" value="P:vesicle tethering involved in exocytosis"/>
    <property type="evidence" value="ECO:0007669"/>
    <property type="project" value="UniProtKB-UniRule"/>
</dbReference>
<dbReference type="PANTHER" id="PTHR14146">
    <property type="entry name" value="EXOCYST COMPLEX COMPONENT 4"/>
    <property type="match status" value="1"/>
</dbReference>
<dbReference type="InterPro" id="IPR007191">
    <property type="entry name" value="Sec8_exocyst_N"/>
</dbReference>
<dbReference type="GO" id="GO:0032584">
    <property type="term" value="C:growth cone membrane"/>
    <property type="evidence" value="ECO:0007669"/>
    <property type="project" value="TreeGrafter"/>
</dbReference>
<dbReference type="Pfam" id="PF04048">
    <property type="entry name" value="Sec8_N"/>
    <property type="match status" value="1"/>
</dbReference>
<keyword evidence="6" id="KW-0175">Coiled coil</keyword>
<dbReference type="OrthoDB" id="272977at2759"/>
<dbReference type="Pfam" id="PF20652">
    <property type="entry name" value="Sec8_C"/>
    <property type="match status" value="1"/>
</dbReference>
<dbReference type="GeneID" id="110237994"/>
<evidence type="ECO:0000256" key="2">
    <source>
        <dbReference type="ARBA" id="ARBA00022448"/>
    </source>
</evidence>
<feature type="domain" description="Exocyst complex component Sec8 middle helical bundle" evidence="9">
    <location>
        <begin position="235"/>
        <end position="473"/>
    </location>
</feature>
<evidence type="ECO:0000259" key="9">
    <source>
        <dbReference type="Pfam" id="PF20652"/>
    </source>
</evidence>
<dbReference type="InterPro" id="IPR048630">
    <property type="entry name" value="Sec8_M"/>
</dbReference>
<keyword evidence="3 5" id="KW-0268">Exocytosis</keyword>
<dbReference type="InterPro" id="IPR039682">
    <property type="entry name" value="Sec8/EXOC4"/>
</dbReference>
<evidence type="ECO:0000259" key="8">
    <source>
        <dbReference type="Pfam" id="PF04048"/>
    </source>
</evidence>
<dbReference type="Proteomes" id="UP000887567">
    <property type="component" value="Unplaced"/>
</dbReference>
<dbReference type="PANTHER" id="PTHR14146:SF0">
    <property type="entry name" value="EXOCYST COMPLEX COMPONENT 4"/>
    <property type="match status" value="1"/>
</dbReference>
<name>A0A913X5K6_EXADI</name>
<proteinExistence type="inferred from homology"/>
<sequence length="969" mass="111438">MERDAELNKLVEEQQEHLKSTIQTFTGIASRIEASRAKVKNLKDSLLSCKTLLRCKRDDLKKYWMEGMEYNEVLNLLDRIDQVKNVPEQIEEYKRQKYYLHATELLVSTVSLLEGSLSGVEALRHVRLDLQAKKQVFHEVLIEELHKHLYIKSCKPRERPRLLSGSNDNNIPKKPKHLKVSDNLPSIQDPGGNFQKTHARSASRSLMLENGNSTSTIPNQERENFQHVEDLNVDPEEDSDCFMTLLVESLALLGRIPEAIDTIKKRMKIEMSLIVHRATSQVIERAGKEGESIAQQNQPHLLLELVEVIFDKFRGVALMTSMLLSTIHRLIEKGTDRHDNDLGQTMVYKIDVVWYEIQFALQVLLNDYLDVQSLVASQQSSASFSESDSDISSFFAPRRRGASKTEPKKHLFRFEGSKSAISMNLYLRERRKQCMAGTGTSALDDGYGEQLYNTKPDLLCRPDPRNITVVFCPVMDFVKEVENAISMQKGMRCTLYGFITDYVKEIFVDKIKFEITEKLETVSYSVSKGLDAFKHVADANTLKTLGASRPLLQNTITAYQLMQDLKNLMHSLPLYSDQFLDMICKTLVNYKENCHLAYKDLLRYTGDRDKPTRIISGTWAKDEDISRLLRSLPNWTNLQQQHHRQRKEEEEDLEAIKIRNARESELLTSNLGEHMLSKHEVLLDVSDLKTLANLQESMEWLANHIRVFSTGLSAQSTSISVGTSDIQERIKALNPNQKEVYCGNGFIFMQGKNWREIPPVTDDTLKSLQSLSQDFQRLSETCLLVLHLEIRCHCFFYLMPAIRQPSYFCNMDAVDPDPSVLLLNKDLTSLEEMANACLAPHKFRYLFEGLGHLVSSILISNLSFIKKMNQNGIKKMCRNIFVLQQNLTNITMSREGDLDKARQYYELLYLNQDDILTVILEQGAKYNEIEYNNILQLQARSMTVRDNEAIQHRLKRLKEILKDQAVDMK</sequence>
<feature type="domain" description="Exocyst complex component Sec8 N-terminal" evidence="8">
    <location>
        <begin position="5"/>
        <end position="92"/>
    </location>
</feature>
<evidence type="ECO:0000256" key="6">
    <source>
        <dbReference type="SAM" id="Coils"/>
    </source>
</evidence>
<feature type="coiled-coil region" evidence="6">
    <location>
        <begin position="639"/>
        <end position="666"/>
    </location>
</feature>
<dbReference type="KEGG" id="epa:110237994"/>
<dbReference type="AlphaFoldDB" id="A0A913X5K6"/>
<evidence type="ECO:0000313" key="10">
    <source>
        <dbReference type="EnsemblMetazoa" id="XP_020899282.1"/>
    </source>
</evidence>
<dbReference type="GO" id="GO:0015031">
    <property type="term" value="P:protein transport"/>
    <property type="evidence" value="ECO:0007669"/>
    <property type="project" value="UniProtKB-KW"/>
</dbReference>
<evidence type="ECO:0000256" key="1">
    <source>
        <dbReference type="ARBA" id="ARBA00010470"/>
    </source>
</evidence>
<dbReference type="GO" id="GO:0006904">
    <property type="term" value="P:vesicle docking involved in exocytosis"/>
    <property type="evidence" value="ECO:0007669"/>
    <property type="project" value="InterPro"/>
</dbReference>
<feature type="region of interest" description="Disordered" evidence="7">
    <location>
        <begin position="161"/>
        <end position="197"/>
    </location>
</feature>
<dbReference type="GO" id="GO:0006893">
    <property type="term" value="P:Golgi to plasma membrane transport"/>
    <property type="evidence" value="ECO:0007669"/>
    <property type="project" value="TreeGrafter"/>
</dbReference>
<keyword evidence="4 5" id="KW-0653">Protein transport</keyword>
<accession>A0A913X5K6</accession>
<organism evidence="10 11">
    <name type="scientific">Exaiptasia diaphana</name>
    <name type="common">Tropical sea anemone</name>
    <name type="synonym">Aiptasia pulchella</name>
    <dbReference type="NCBI Taxonomy" id="2652724"/>
    <lineage>
        <taxon>Eukaryota</taxon>
        <taxon>Metazoa</taxon>
        <taxon>Cnidaria</taxon>
        <taxon>Anthozoa</taxon>
        <taxon>Hexacorallia</taxon>
        <taxon>Actiniaria</taxon>
        <taxon>Aiptasiidae</taxon>
        <taxon>Exaiptasia</taxon>
    </lineage>
</organism>
<evidence type="ECO:0000256" key="4">
    <source>
        <dbReference type="ARBA" id="ARBA00022927"/>
    </source>
</evidence>
<dbReference type="GO" id="GO:0000145">
    <property type="term" value="C:exocyst"/>
    <property type="evidence" value="ECO:0007669"/>
    <property type="project" value="UniProtKB-UniRule"/>
</dbReference>
<keyword evidence="2 5" id="KW-0813">Transport</keyword>
<dbReference type="GO" id="GO:0007268">
    <property type="term" value="P:chemical synaptic transmission"/>
    <property type="evidence" value="ECO:0007669"/>
    <property type="project" value="TreeGrafter"/>
</dbReference>
<evidence type="ECO:0000256" key="3">
    <source>
        <dbReference type="ARBA" id="ARBA00022483"/>
    </source>
</evidence>
<dbReference type="GO" id="GO:0045202">
    <property type="term" value="C:synapse"/>
    <property type="evidence" value="ECO:0007669"/>
    <property type="project" value="TreeGrafter"/>
</dbReference>
<evidence type="ECO:0000256" key="7">
    <source>
        <dbReference type="SAM" id="MobiDB-lite"/>
    </source>
</evidence>
<keyword evidence="11" id="KW-1185">Reference proteome</keyword>